<protein>
    <submittedName>
        <fullName evidence="1">Uncharacterized protein</fullName>
    </submittedName>
</protein>
<dbReference type="EMBL" id="ML119773">
    <property type="protein sequence ID" value="RPA75048.1"/>
    <property type="molecule type" value="Genomic_DNA"/>
</dbReference>
<evidence type="ECO:0000313" key="2">
    <source>
        <dbReference type="Proteomes" id="UP000275078"/>
    </source>
</evidence>
<gene>
    <name evidence="1" type="ORF">BJ508DRAFT_312348</name>
</gene>
<organism evidence="1 2">
    <name type="scientific">Ascobolus immersus RN42</name>
    <dbReference type="NCBI Taxonomy" id="1160509"/>
    <lineage>
        <taxon>Eukaryota</taxon>
        <taxon>Fungi</taxon>
        <taxon>Dikarya</taxon>
        <taxon>Ascomycota</taxon>
        <taxon>Pezizomycotina</taxon>
        <taxon>Pezizomycetes</taxon>
        <taxon>Pezizales</taxon>
        <taxon>Ascobolaceae</taxon>
        <taxon>Ascobolus</taxon>
    </lineage>
</organism>
<sequence>MLQGIIKDHCSKKYVPPPKYIDWPTPDTDGVLKQISVCIVQNQMKESAYSNCDHDVTMQRPQDNDDCPTTREALVERVMRETAAISSAWKQPLSRQDAEKGVDLLLQKYADQYTLIVPPRGVPNRDHMGPVPVPTTKFVKSTNPYKAAVAG</sequence>
<dbReference type="Proteomes" id="UP000275078">
    <property type="component" value="Unassembled WGS sequence"/>
</dbReference>
<dbReference type="AlphaFoldDB" id="A0A3N4HRD5"/>
<keyword evidence="2" id="KW-1185">Reference proteome</keyword>
<accession>A0A3N4HRD5</accession>
<evidence type="ECO:0000313" key="1">
    <source>
        <dbReference type="EMBL" id="RPA75048.1"/>
    </source>
</evidence>
<reference evidence="1 2" key="1">
    <citation type="journal article" date="2018" name="Nat. Ecol. Evol.">
        <title>Pezizomycetes genomes reveal the molecular basis of ectomycorrhizal truffle lifestyle.</title>
        <authorList>
            <person name="Murat C."/>
            <person name="Payen T."/>
            <person name="Noel B."/>
            <person name="Kuo A."/>
            <person name="Morin E."/>
            <person name="Chen J."/>
            <person name="Kohler A."/>
            <person name="Krizsan K."/>
            <person name="Balestrini R."/>
            <person name="Da Silva C."/>
            <person name="Montanini B."/>
            <person name="Hainaut M."/>
            <person name="Levati E."/>
            <person name="Barry K.W."/>
            <person name="Belfiori B."/>
            <person name="Cichocki N."/>
            <person name="Clum A."/>
            <person name="Dockter R.B."/>
            <person name="Fauchery L."/>
            <person name="Guy J."/>
            <person name="Iotti M."/>
            <person name="Le Tacon F."/>
            <person name="Lindquist E.A."/>
            <person name="Lipzen A."/>
            <person name="Malagnac F."/>
            <person name="Mello A."/>
            <person name="Molinier V."/>
            <person name="Miyauchi S."/>
            <person name="Poulain J."/>
            <person name="Riccioni C."/>
            <person name="Rubini A."/>
            <person name="Sitrit Y."/>
            <person name="Splivallo R."/>
            <person name="Traeger S."/>
            <person name="Wang M."/>
            <person name="Zifcakova L."/>
            <person name="Wipf D."/>
            <person name="Zambonelli A."/>
            <person name="Paolocci F."/>
            <person name="Nowrousian M."/>
            <person name="Ottonello S."/>
            <person name="Baldrian P."/>
            <person name="Spatafora J.W."/>
            <person name="Henrissat B."/>
            <person name="Nagy L.G."/>
            <person name="Aury J.M."/>
            <person name="Wincker P."/>
            <person name="Grigoriev I.V."/>
            <person name="Bonfante P."/>
            <person name="Martin F.M."/>
        </authorList>
    </citation>
    <scope>NUCLEOTIDE SEQUENCE [LARGE SCALE GENOMIC DNA]</scope>
    <source>
        <strain evidence="1 2">RN42</strain>
    </source>
</reference>
<name>A0A3N4HRD5_ASCIM</name>
<proteinExistence type="predicted"/>